<organism evidence="4 5">
    <name type="scientific">Pseudoalteromonas translucida (strain TAC 125)</name>
    <dbReference type="NCBI Taxonomy" id="326442"/>
    <lineage>
        <taxon>Bacteria</taxon>
        <taxon>Pseudomonadati</taxon>
        <taxon>Pseudomonadota</taxon>
        <taxon>Gammaproteobacteria</taxon>
        <taxon>Alteromonadales</taxon>
        <taxon>Pseudoalteromonadaceae</taxon>
        <taxon>Pseudoalteromonas</taxon>
    </lineage>
</organism>
<dbReference type="PATRIC" id="fig|326442.8.peg.3020"/>
<dbReference type="KEGG" id="pha:PSHAb0108"/>
<feature type="compositionally biased region" description="Basic and acidic residues" evidence="1">
    <location>
        <begin position="490"/>
        <end position="499"/>
    </location>
</feature>
<dbReference type="eggNOG" id="ENOG502ZA9A">
    <property type="taxonomic scope" value="Bacteria"/>
</dbReference>
<evidence type="ECO:0000256" key="1">
    <source>
        <dbReference type="SAM" id="MobiDB-lite"/>
    </source>
</evidence>
<feature type="region of interest" description="Disordered" evidence="1">
    <location>
        <begin position="57"/>
        <end position="86"/>
    </location>
</feature>
<accession>Q3ICX3</accession>
<keyword evidence="2" id="KW-0472">Membrane</keyword>
<dbReference type="BioCyc" id="PHAL326442:PSHA_RS15390-MONOMER"/>
<gene>
    <name evidence="4" type="ordered locus">PSHAb0108</name>
</gene>
<feature type="compositionally biased region" description="Polar residues" evidence="1">
    <location>
        <begin position="374"/>
        <end position="384"/>
    </location>
</feature>
<feature type="compositionally biased region" description="Polar residues" evidence="1">
    <location>
        <begin position="289"/>
        <end position="307"/>
    </location>
</feature>
<evidence type="ECO:0000256" key="3">
    <source>
        <dbReference type="SAM" id="SignalP"/>
    </source>
</evidence>
<dbReference type="AlphaFoldDB" id="Q3ICX3"/>
<dbReference type="HOGENOM" id="CLU_553069_0_0_6"/>
<evidence type="ECO:0000256" key="2">
    <source>
        <dbReference type="SAM" id="Phobius"/>
    </source>
</evidence>
<feature type="chain" id="PRO_5004225553" evidence="3">
    <location>
        <begin position="22"/>
        <end position="517"/>
    </location>
</feature>
<feature type="region of interest" description="Disordered" evidence="1">
    <location>
        <begin position="117"/>
        <end position="148"/>
    </location>
</feature>
<protein>
    <submittedName>
        <fullName evidence="4">Membrane protein</fullName>
    </submittedName>
</protein>
<keyword evidence="5" id="KW-1185">Reference proteome</keyword>
<feature type="region of interest" description="Disordered" evidence="1">
    <location>
        <begin position="287"/>
        <end position="319"/>
    </location>
</feature>
<feature type="compositionally biased region" description="Basic and acidic residues" evidence="1">
    <location>
        <begin position="506"/>
        <end position="517"/>
    </location>
</feature>
<keyword evidence="3" id="KW-0732">Signal</keyword>
<keyword evidence="2" id="KW-1133">Transmembrane helix</keyword>
<feature type="compositionally biased region" description="Polar residues" evidence="1">
    <location>
        <begin position="117"/>
        <end position="129"/>
    </location>
</feature>
<feature type="compositionally biased region" description="Polar residues" evidence="1">
    <location>
        <begin position="396"/>
        <end position="417"/>
    </location>
</feature>
<feature type="transmembrane region" description="Helical" evidence="2">
    <location>
        <begin position="196"/>
        <end position="215"/>
    </location>
</feature>
<evidence type="ECO:0000313" key="4">
    <source>
        <dbReference type="EMBL" id="CAI89157.1"/>
    </source>
</evidence>
<reference evidence="4 5" key="1">
    <citation type="journal article" date="2005" name="Genome Res.">
        <title>Coping with cold: the genome of the versatile marine Antarctica bacterium Pseudoalteromonas haloplanktis TAC125.</title>
        <authorList>
            <person name="Medigue C."/>
            <person name="Krin E."/>
            <person name="Pascal G."/>
            <person name="Barbe V."/>
            <person name="Bernsel A."/>
            <person name="Bertin P."/>
            <person name="Cheung F."/>
            <person name="Cruveiller S."/>
            <person name="Damico S."/>
            <person name="Duilio A."/>
            <person name="Fang G."/>
            <person name="Feller G."/>
            <person name="Mangenot S."/>
            <person name="Marino G."/>
            <person name="Nilsson J."/>
            <person name="Parilli E."/>
            <person name="Rocha E."/>
            <person name="Rouy Z."/>
            <person name="Sekowska A."/>
            <person name="Tutino M.L."/>
            <person name="Vallenet D."/>
            <person name="von Heijne G."/>
            <person name="Danchin A."/>
        </authorList>
    </citation>
    <scope>NUCLEOTIDE SEQUENCE [LARGE SCALE GENOMIC DNA]</scope>
    <source>
        <strain evidence="5">TAC 125</strain>
    </source>
</reference>
<feature type="compositionally biased region" description="Polar residues" evidence="1">
    <location>
        <begin position="462"/>
        <end position="473"/>
    </location>
</feature>
<evidence type="ECO:0000313" key="5">
    <source>
        <dbReference type="Proteomes" id="UP000006843"/>
    </source>
</evidence>
<feature type="compositionally biased region" description="Basic and acidic residues" evidence="1">
    <location>
        <begin position="418"/>
        <end position="431"/>
    </location>
</feature>
<feature type="region of interest" description="Disordered" evidence="1">
    <location>
        <begin position="369"/>
        <end position="517"/>
    </location>
</feature>
<dbReference type="Proteomes" id="UP000006843">
    <property type="component" value="Chromosome II"/>
</dbReference>
<feature type="compositionally biased region" description="Basic and acidic residues" evidence="1">
    <location>
        <begin position="139"/>
        <end position="148"/>
    </location>
</feature>
<keyword evidence="2" id="KW-0812">Transmembrane</keyword>
<dbReference type="EMBL" id="CR954247">
    <property type="protein sequence ID" value="CAI89157.1"/>
    <property type="molecule type" value="Genomic_DNA"/>
</dbReference>
<proteinExistence type="predicted"/>
<feature type="signal peptide" evidence="3">
    <location>
        <begin position="1"/>
        <end position="21"/>
    </location>
</feature>
<name>Q3ICX3_PSET1</name>
<sequence length="517" mass="56017">MIKILTRLTLCVALFYSFNSAAYNQAMCILIKQEMQQHSNNKTGRSYRNAARDYNKNCNKPVVTPTQPKPKPHAIVNDPEPQKALPEPITESVKAPIVEPLKTHSETDNTASINTELQASPSQTSQVTTDEPVANVKSSDIKSTDVKSTDIKNPAAKSTQTNTTEISAEPIAAAQKPANIKPTPVSKPNTESAASLLLPSLLLLLIVLIGVMVLVRMRRSKQSNSEVATVLPTSPAVTTPAPKSVVKPAVKSAAKPSPSAVNTQNTTTAQIAAESVSMQQIDAALAKPQASTSEPETVAKTTNTTFINEKPKTKTKAEPNTAEFEAAAKNTLERIKNASDFAEPEVRMFDPDAPLPTKKQRQQQVTQQAPAAINDQTPAQNTIEPANISPEPIIAQQPTTNIHPPVNSTTEQATSFNTEHEFKEPEVRTFDPDAPLPGSKAKPVIKADTNQQPEPVAEPKEQNVQIDNSNPFANLSLDDSWDPNSSVKPKIAEKKREPKSQALIEAEQRAKNMQTKE</sequence>